<reference evidence="5 6" key="1">
    <citation type="journal article" date="2018" name="Mol. Plant Microbe Interact.">
        <title>Taxonomically Different Co-Microsymbionts of a Relict Legume, Oxytropis popoviana, Have Complementary Sets of Symbiotic Genes and Together Increase the Efficiency of Plant Nodulation.</title>
        <authorList>
            <person name="Safronova V."/>
            <person name="Belimov A."/>
            <person name="Sazanova A."/>
            <person name="Chirak E."/>
            <person name="Verkhozina A."/>
            <person name="Kuznetsova I."/>
            <person name="Andronov E."/>
            <person name="Puhalsky J."/>
            <person name="Tikhonovich I."/>
        </authorList>
    </citation>
    <scope>NUCLEOTIDE SEQUENCE [LARGE SCALE GENOMIC DNA]</scope>
    <source>
        <strain evidence="5 6">Opo-235</strain>
    </source>
</reference>
<dbReference type="GO" id="GO:0006979">
    <property type="term" value="P:response to oxidative stress"/>
    <property type="evidence" value="ECO:0007669"/>
    <property type="project" value="InterPro"/>
</dbReference>
<evidence type="ECO:0000313" key="6">
    <source>
        <dbReference type="Proteomes" id="UP000275436"/>
    </source>
</evidence>
<dbReference type="InterPro" id="IPR037120">
    <property type="entry name" value="Haem_peroxidase_sf_animal"/>
</dbReference>
<dbReference type="Gene3D" id="1.10.640.10">
    <property type="entry name" value="Haem peroxidase domain superfamily, animal type"/>
    <property type="match status" value="1"/>
</dbReference>
<keyword evidence="5" id="KW-0575">Peroxidase</keyword>
<evidence type="ECO:0000313" key="5">
    <source>
        <dbReference type="EMBL" id="RNJ44983.1"/>
    </source>
</evidence>
<dbReference type="FunFam" id="1.10.640.10:FF:000020">
    <property type="entry name" value="Heme peroxidase"/>
    <property type="match status" value="1"/>
</dbReference>
<organism evidence="5 6">
    <name type="scientific">Mesorhizobium japonicum</name>
    <dbReference type="NCBI Taxonomy" id="2066070"/>
    <lineage>
        <taxon>Bacteria</taxon>
        <taxon>Pseudomonadati</taxon>
        <taxon>Pseudomonadota</taxon>
        <taxon>Alphaproteobacteria</taxon>
        <taxon>Hyphomicrobiales</taxon>
        <taxon>Phyllobacteriaceae</taxon>
        <taxon>Mesorhizobium</taxon>
    </lineage>
</organism>
<dbReference type="InterPro" id="IPR019791">
    <property type="entry name" value="Haem_peroxidase_animal"/>
</dbReference>
<dbReference type="GO" id="GO:0005576">
    <property type="term" value="C:extracellular region"/>
    <property type="evidence" value="ECO:0007669"/>
    <property type="project" value="UniProtKB-SubCell"/>
</dbReference>
<dbReference type="CDD" id="cd09819">
    <property type="entry name" value="An_peroxidase_bacterial_1"/>
    <property type="match status" value="1"/>
</dbReference>
<dbReference type="GO" id="GO:0004601">
    <property type="term" value="F:peroxidase activity"/>
    <property type="evidence" value="ECO:0007669"/>
    <property type="project" value="UniProtKB-KW"/>
</dbReference>
<evidence type="ECO:0000256" key="4">
    <source>
        <dbReference type="SAM" id="MobiDB-lite"/>
    </source>
</evidence>
<sequence>MPRGPPGWAKRLLRHTAIHPAIKKFDKTGRSKMGTHGTPPRGIDATRSPLFEGRFGRMFRNLAPATFGVNDHDNRRNLKALGSAMSAGIDEPKDGTDAEESGIPALYTYFGQFVDHDITFDPVSTLRKSLDPDGLVDFRTPSFNLDNVYGRGPADQPYMYTKEGRFRHGDAMTGTGGQPGHDLPRFAGRAIIGDPRNDENSLVSQLQGLMLNVHNRMADDNPGLDFEAIQQLVRFHYQYVVVNDFLSRIVSQPILDALKTDGRFDQKRLRYYHWRNLPFMPVEFSVAAYRLGHSMVRPGYRLNDDKLLPIFPRAGKPHEDALTGFQTMKPGRALDWGRFIDIDERAGGSDPETGDPANERRLQFAYRIDTSLVGFLHDLPKAVAGDPPASLGERNLLRGWLLGLPSGQSVARAMGIEPLTDADIIIGKAVDPPPGAGDVVGPIIDAVTAKGGDGSAFADNCPLWTYVLAEAAANKTDMPIPITGGGTRSTPQLGPVGGRIVAEVFLGLLFGDGRSYLSLDPLWKPVSGAGFRLKDLVSYGLGMGPSLHYR</sequence>
<evidence type="ECO:0000256" key="1">
    <source>
        <dbReference type="ARBA" id="ARBA00004613"/>
    </source>
</evidence>
<evidence type="ECO:0000256" key="3">
    <source>
        <dbReference type="ARBA" id="ARBA00023180"/>
    </source>
</evidence>
<keyword evidence="2" id="KW-0964">Secreted</keyword>
<accession>A0A3M9XAD3</accession>
<name>A0A3M9XAD3_9HYPH</name>
<comment type="caution">
    <text evidence="5">The sequence shown here is derived from an EMBL/GenBank/DDBJ whole genome shotgun (WGS) entry which is preliminary data.</text>
</comment>
<feature type="region of interest" description="Disordered" evidence="4">
    <location>
        <begin position="26"/>
        <end position="47"/>
    </location>
</feature>
<dbReference type="PANTHER" id="PTHR11475">
    <property type="entry name" value="OXIDASE/PEROXIDASE"/>
    <property type="match status" value="1"/>
</dbReference>
<keyword evidence="3" id="KW-0325">Glycoprotein</keyword>
<dbReference type="GO" id="GO:0020037">
    <property type="term" value="F:heme binding"/>
    <property type="evidence" value="ECO:0007669"/>
    <property type="project" value="InterPro"/>
</dbReference>
<dbReference type="PANTHER" id="PTHR11475:SF4">
    <property type="entry name" value="CHORION PEROXIDASE"/>
    <property type="match status" value="1"/>
</dbReference>
<comment type="subcellular location">
    <subcellularLocation>
        <location evidence="1">Secreted</location>
    </subcellularLocation>
</comment>
<dbReference type="SUPFAM" id="SSF48113">
    <property type="entry name" value="Heme-dependent peroxidases"/>
    <property type="match status" value="1"/>
</dbReference>
<keyword evidence="5" id="KW-0560">Oxidoreductase</keyword>
<gene>
    <name evidence="5" type="ORF">DNR46_13870</name>
</gene>
<dbReference type="EMBL" id="QKOD01000003">
    <property type="protein sequence ID" value="RNJ44983.1"/>
    <property type="molecule type" value="Genomic_DNA"/>
</dbReference>
<evidence type="ECO:0000256" key="2">
    <source>
        <dbReference type="ARBA" id="ARBA00022525"/>
    </source>
</evidence>
<dbReference type="Proteomes" id="UP000275436">
    <property type="component" value="Unassembled WGS sequence"/>
</dbReference>
<dbReference type="InterPro" id="IPR010255">
    <property type="entry name" value="Haem_peroxidase_sf"/>
</dbReference>
<dbReference type="Pfam" id="PF03098">
    <property type="entry name" value="An_peroxidase"/>
    <property type="match status" value="1"/>
</dbReference>
<proteinExistence type="predicted"/>
<dbReference type="AlphaFoldDB" id="A0A3M9XAD3"/>
<protein>
    <submittedName>
        <fullName evidence="5">Heme peroxidase</fullName>
    </submittedName>
</protein>